<dbReference type="Pfam" id="PF18052">
    <property type="entry name" value="Rx_N"/>
    <property type="match status" value="1"/>
</dbReference>
<evidence type="ECO:0000259" key="7">
    <source>
        <dbReference type="Pfam" id="PF00931"/>
    </source>
</evidence>
<dbReference type="PANTHER" id="PTHR36766">
    <property type="entry name" value="PLANT BROAD-SPECTRUM MILDEW RESISTANCE PROTEIN RPW8"/>
    <property type="match status" value="1"/>
</dbReference>
<dbReference type="InterPro" id="IPR041118">
    <property type="entry name" value="Rx_N"/>
</dbReference>
<keyword evidence="13" id="KW-1185">Reference proteome</keyword>
<dbReference type="SUPFAM" id="SSF52540">
    <property type="entry name" value="P-loop containing nucleoside triphosphate hydrolases"/>
    <property type="match status" value="1"/>
</dbReference>
<evidence type="ECO:0000256" key="3">
    <source>
        <dbReference type="ARBA" id="ARBA00022737"/>
    </source>
</evidence>
<evidence type="ECO:0000256" key="1">
    <source>
        <dbReference type="ARBA" id="ARBA00008894"/>
    </source>
</evidence>
<evidence type="ECO:0000313" key="13">
    <source>
        <dbReference type="Proteomes" id="UP001291623"/>
    </source>
</evidence>
<keyword evidence="5" id="KW-0611">Plant defense</keyword>
<evidence type="ECO:0000256" key="4">
    <source>
        <dbReference type="ARBA" id="ARBA00022741"/>
    </source>
</evidence>
<feature type="domain" description="NB-ARC" evidence="7">
    <location>
        <begin position="159"/>
        <end position="328"/>
    </location>
</feature>
<dbReference type="Pfam" id="PF23598">
    <property type="entry name" value="LRR_14"/>
    <property type="match status" value="1"/>
</dbReference>
<dbReference type="Pfam" id="PF00931">
    <property type="entry name" value="NB-ARC"/>
    <property type="match status" value="1"/>
</dbReference>
<evidence type="ECO:0000256" key="2">
    <source>
        <dbReference type="ARBA" id="ARBA00022614"/>
    </source>
</evidence>
<dbReference type="AlphaFoldDB" id="A0AAE1S5H7"/>
<reference evidence="12" key="1">
    <citation type="submission" date="2023-12" db="EMBL/GenBank/DDBJ databases">
        <title>Genome assembly of Anisodus tanguticus.</title>
        <authorList>
            <person name="Wang Y.-J."/>
        </authorList>
    </citation>
    <scope>NUCLEOTIDE SEQUENCE</scope>
    <source>
        <strain evidence="12">KB-2021</strain>
        <tissue evidence="12">Leaf</tissue>
    </source>
</reference>
<dbReference type="SUPFAM" id="SSF52058">
    <property type="entry name" value="L domain-like"/>
    <property type="match status" value="2"/>
</dbReference>
<comment type="caution">
    <text evidence="12">The sequence shown here is derived from an EMBL/GenBank/DDBJ whole genome shotgun (WGS) entry which is preliminary data.</text>
</comment>
<dbReference type="FunFam" id="3.40.50.300:FF:001091">
    <property type="entry name" value="Probable disease resistance protein At1g61300"/>
    <property type="match status" value="1"/>
</dbReference>
<dbReference type="InterPro" id="IPR056789">
    <property type="entry name" value="LRR_R13L1-DRL21"/>
</dbReference>
<dbReference type="InterPro" id="IPR027417">
    <property type="entry name" value="P-loop_NTPase"/>
</dbReference>
<dbReference type="GO" id="GO:0005524">
    <property type="term" value="F:ATP binding"/>
    <property type="evidence" value="ECO:0007669"/>
    <property type="project" value="UniProtKB-KW"/>
</dbReference>
<dbReference type="GO" id="GO:0043531">
    <property type="term" value="F:ADP binding"/>
    <property type="evidence" value="ECO:0007669"/>
    <property type="project" value="InterPro"/>
</dbReference>
<evidence type="ECO:0000256" key="5">
    <source>
        <dbReference type="ARBA" id="ARBA00022821"/>
    </source>
</evidence>
<keyword evidence="3" id="KW-0677">Repeat</keyword>
<dbReference type="PANTHER" id="PTHR36766:SF42">
    <property type="entry name" value="NB-ARC DOMAIN DISEASE RESISTANCE PROTEIN"/>
    <property type="match status" value="1"/>
</dbReference>
<name>A0AAE1S5H7_9SOLA</name>
<evidence type="ECO:0000259" key="10">
    <source>
        <dbReference type="Pfam" id="PF23598"/>
    </source>
</evidence>
<feature type="domain" description="Disease resistance R13L4/SHOC-2-like LRR" evidence="10">
    <location>
        <begin position="774"/>
        <end position="914"/>
    </location>
</feature>
<feature type="domain" description="Disease resistance protein winged helix" evidence="9">
    <location>
        <begin position="376"/>
        <end position="446"/>
    </location>
</feature>
<evidence type="ECO:0000259" key="11">
    <source>
        <dbReference type="Pfam" id="PF25019"/>
    </source>
</evidence>
<dbReference type="InterPro" id="IPR038005">
    <property type="entry name" value="RX-like_CC"/>
</dbReference>
<sequence>MAEAFLQVLVDNLSSFIQGKLVLFFGFEKEFEKLSSMFSTIQTVLEDAQEKQVKDKAIENWLHKLNAAAYEVDDILDECKNEAAQFEQSRLGRYHPGIITFRHKIGKKMKEIMEKLDAIAEERRKFHFLEKIVERQATTRETGFVLTEPEVYGRDKEEDEIMKILINNVNVAQELPVLPILGMGGLGKTTLAQMVFNDQKVTEHFNLKIWVCVSDDFDEKRLIKAIVESIEGRPLGGDMDLAPLQKKLHELLNGKRYFLVLDDVWNEDQEKWANLRAVLKVGASGASVLVTTRLEKVGSIVGTLQPYQLSNLSQEDCWLLFMQRAFGHQEEINPKLVPIGKEIVKKCGGVPLAAKTLGGLLRFKREESEWERVRDMFPKDTKMEKDNLITLWMAHGFLLSKGNLELEDVGNEVWKELYLRSFFQEIEEDEFGKTYFKMHDLIHDLATSLISTDTSSTNIRQVRVGEENIIFPIGFSKIVSSYSPSLLKMFVSLRVLDMSYSRVNQLSSSIGNRLCKLQNLQTLNLRSCRSLSCLPKQTSKLSSLRNLLLYYCPLTSMSPRIGLLTCLKTLDCFIIGKRKGYQLRELRNLNLSGSLSITHLEKVKKDLDAKEANLCIKANLHSLCMSWDRSDGYESENDLDDKVLKALKPHPNLKSLNVTGFRGLRLPDWMNGSVLNNVVSIEIDSCKKCVCLPSFGELPCLESFSLFGGSMDVEYVEDNVHDSGRFPSLRRLVIKGFPNLKGFLKNERKDQFPILEEMEIHDCPLLVFPTLSCVKKLEIWGNTDATTLSSISNLSTLTSLHISHNIEQTSLPEEMFICLANLESLSISSFKKLKELPTSLASLNALKCLDIRRCHSLESLPEQALEGLTSLAELFVQDCEILKSLSEGLQHLTALRIVYCPQLAKRCEKVIGEDWSKIAHIPNVYIS</sequence>
<feature type="domain" description="R13L1/DRL21-like LRR repeat region" evidence="11">
    <location>
        <begin position="583"/>
        <end position="706"/>
    </location>
</feature>
<dbReference type="InterPro" id="IPR002182">
    <property type="entry name" value="NB-ARC"/>
</dbReference>
<dbReference type="InterPro" id="IPR055414">
    <property type="entry name" value="LRR_R13L4/SHOC2-like"/>
</dbReference>
<dbReference type="InterPro" id="IPR042197">
    <property type="entry name" value="Apaf_helical"/>
</dbReference>
<dbReference type="GO" id="GO:0051707">
    <property type="term" value="P:response to other organism"/>
    <property type="evidence" value="ECO:0007669"/>
    <property type="project" value="UniProtKB-ARBA"/>
</dbReference>
<dbReference type="PRINTS" id="PR00364">
    <property type="entry name" value="DISEASERSIST"/>
</dbReference>
<dbReference type="Pfam" id="PF23559">
    <property type="entry name" value="WHD_DRP"/>
    <property type="match status" value="1"/>
</dbReference>
<dbReference type="InterPro" id="IPR058922">
    <property type="entry name" value="WHD_DRP"/>
</dbReference>
<protein>
    <submittedName>
        <fullName evidence="12">Uncharacterized protein</fullName>
    </submittedName>
</protein>
<dbReference type="GO" id="GO:0006952">
    <property type="term" value="P:defense response"/>
    <property type="evidence" value="ECO:0007669"/>
    <property type="project" value="UniProtKB-KW"/>
</dbReference>
<keyword evidence="2" id="KW-0433">Leucine-rich repeat</keyword>
<gene>
    <name evidence="12" type="ORF">RND71_016082</name>
</gene>
<comment type="similarity">
    <text evidence="1">Belongs to the disease resistance NB-LRR family.</text>
</comment>
<accession>A0AAE1S5H7</accession>
<organism evidence="12 13">
    <name type="scientific">Anisodus tanguticus</name>
    <dbReference type="NCBI Taxonomy" id="243964"/>
    <lineage>
        <taxon>Eukaryota</taxon>
        <taxon>Viridiplantae</taxon>
        <taxon>Streptophyta</taxon>
        <taxon>Embryophyta</taxon>
        <taxon>Tracheophyta</taxon>
        <taxon>Spermatophyta</taxon>
        <taxon>Magnoliopsida</taxon>
        <taxon>eudicotyledons</taxon>
        <taxon>Gunneridae</taxon>
        <taxon>Pentapetalae</taxon>
        <taxon>asterids</taxon>
        <taxon>lamiids</taxon>
        <taxon>Solanales</taxon>
        <taxon>Solanaceae</taxon>
        <taxon>Solanoideae</taxon>
        <taxon>Hyoscyameae</taxon>
        <taxon>Anisodus</taxon>
    </lineage>
</organism>
<dbReference type="Pfam" id="PF25019">
    <property type="entry name" value="LRR_R13L1-DRL21"/>
    <property type="match status" value="1"/>
</dbReference>
<evidence type="ECO:0000256" key="6">
    <source>
        <dbReference type="ARBA" id="ARBA00022840"/>
    </source>
</evidence>
<dbReference type="InterPro" id="IPR032675">
    <property type="entry name" value="LRR_dom_sf"/>
</dbReference>
<dbReference type="EMBL" id="JAVYJV010000008">
    <property type="protein sequence ID" value="KAK4364724.1"/>
    <property type="molecule type" value="Genomic_DNA"/>
</dbReference>
<proteinExistence type="inferred from homology"/>
<dbReference type="Proteomes" id="UP001291623">
    <property type="component" value="Unassembled WGS sequence"/>
</dbReference>
<keyword evidence="6" id="KW-0067">ATP-binding</keyword>
<dbReference type="Gene3D" id="3.40.50.300">
    <property type="entry name" value="P-loop containing nucleotide triphosphate hydrolases"/>
    <property type="match status" value="1"/>
</dbReference>
<evidence type="ECO:0000259" key="8">
    <source>
        <dbReference type="Pfam" id="PF18052"/>
    </source>
</evidence>
<dbReference type="Gene3D" id="3.80.10.10">
    <property type="entry name" value="Ribonuclease Inhibitor"/>
    <property type="match status" value="3"/>
</dbReference>
<keyword evidence="4" id="KW-0547">Nucleotide-binding</keyword>
<evidence type="ECO:0000313" key="12">
    <source>
        <dbReference type="EMBL" id="KAK4364724.1"/>
    </source>
</evidence>
<dbReference type="Gene3D" id="1.10.8.430">
    <property type="entry name" value="Helical domain of apoptotic protease-activating factors"/>
    <property type="match status" value="1"/>
</dbReference>
<evidence type="ECO:0000259" key="9">
    <source>
        <dbReference type="Pfam" id="PF23559"/>
    </source>
</evidence>
<dbReference type="Gene3D" id="1.20.5.4130">
    <property type="match status" value="1"/>
</dbReference>
<dbReference type="CDD" id="cd14798">
    <property type="entry name" value="RX-CC_like"/>
    <property type="match status" value="1"/>
</dbReference>
<feature type="domain" description="Disease resistance N-terminal" evidence="8">
    <location>
        <begin position="5"/>
        <end position="88"/>
    </location>
</feature>